<feature type="domain" description="SH2" evidence="20">
    <location>
        <begin position="567"/>
        <end position="674"/>
    </location>
</feature>
<dbReference type="InterPro" id="IPR001217">
    <property type="entry name" value="STAT"/>
</dbReference>
<dbReference type="PROSITE" id="PS50001">
    <property type="entry name" value="SH2"/>
    <property type="match status" value="1"/>
</dbReference>
<evidence type="ECO:0000256" key="3">
    <source>
        <dbReference type="ARBA" id="ARBA00005586"/>
    </source>
</evidence>
<dbReference type="PANTHER" id="PTHR11801">
    <property type="entry name" value="SIGNAL TRANSDUCER AND ACTIVATOR OF TRANSCRIPTION"/>
    <property type="match status" value="1"/>
</dbReference>
<dbReference type="FunFam" id="1.10.238.10:FF:000012">
    <property type="entry name" value="Signal transducer and activator of transcription"/>
    <property type="match status" value="1"/>
</dbReference>
<keyword evidence="12 19" id="KW-0805">Transcription regulation</keyword>
<keyword evidence="11 18" id="KW-0727">SH2 domain</keyword>
<evidence type="ECO:0000256" key="6">
    <source>
        <dbReference type="ARBA" id="ARBA00022499"/>
    </source>
</evidence>
<evidence type="ECO:0000313" key="21">
    <source>
        <dbReference type="EMBL" id="NWS89967.1"/>
    </source>
</evidence>
<dbReference type="Gene3D" id="1.20.1050.20">
    <property type="entry name" value="STAT transcription factor, all-alpha domain"/>
    <property type="match status" value="1"/>
</dbReference>
<dbReference type="Pfam" id="PF21354">
    <property type="entry name" value="STAT_linker"/>
    <property type="match status" value="1"/>
</dbReference>
<dbReference type="SUPFAM" id="SSF48092">
    <property type="entry name" value="Transcription factor STAT-4 N-domain"/>
    <property type="match status" value="1"/>
</dbReference>
<dbReference type="EMBL" id="VXBI01011375">
    <property type="protein sequence ID" value="NWS89967.1"/>
    <property type="molecule type" value="Genomic_DNA"/>
</dbReference>
<dbReference type="Pfam" id="PF00017">
    <property type="entry name" value="SH2"/>
    <property type="match status" value="1"/>
</dbReference>
<protein>
    <recommendedName>
        <fullName evidence="19">Signal transducer and activator of transcription</fullName>
    </recommendedName>
</protein>
<dbReference type="GO" id="GO:0060337">
    <property type="term" value="P:type I interferon-mediated signaling pathway"/>
    <property type="evidence" value="ECO:0007669"/>
    <property type="project" value="UniProtKB-ARBA"/>
</dbReference>
<dbReference type="Gene3D" id="3.30.505.10">
    <property type="entry name" value="SH2 domain"/>
    <property type="match status" value="1"/>
</dbReference>
<dbReference type="SUPFAM" id="SSF49417">
    <property type="entry name" value="p53-like transcription factors"/>
    <property type="match status" value="1"/>
</dbReference>
<keyword evidence="17 19" id="KW-0539">Nucleus</keyword>
<keyword evidence="5 19" id="KW-0963">Cytoplasm</keyword>
<keyword evidence="22" id="KW-1185">Reference proteome</keyword>
<evidence type="ECO:0000256" key="15">
    <source>
        <dbReference type="ARBA" id="ARBA00023159"/>
    </source>
</evidence>
<evidence type="ECO:0000313" key="22">
    <source>
        <dbReference type="Proteomes" id="UP000523146"/>
    </source>
</evidence>
<comment type="subcellular location">
    <subcellularLocation>
        <location evidence="2 19">Cytoplasm</location>
    </subcellularLocation>
    <subcellularLocation>
        <location evidence="1 19">Nucleus</location>
    </subcellularLocation>
</comment>
<evidence type="ECO:0000256" key="4">
    <source>
        <dbReference type="ARBA" id="ARBA00022481"/>
    </source>
</evidence>
<evidence type="ECO:0000256" key="18">
    <source>
        <dbReference type="PROSITE-ProRule" id="PRU00191"/>
    </source>
</evidence>
<evidence type="ECO:0000259" key="20">
    <source>
        <dbReference type="PROSITE" id="PS50001"/>
    </source>
</evidence>
<dbReference type="Proteomes" id="UP000523146">
    <property type="component" value="Unassembled WGS sequence"/>
</dbReference>
<keyword evidence="8" id="KW-0013">ADP-ribosylation</keyword>
<dbReference type="InterPro" id="IPR013801">
    <property type="entry name" value="STAT_TF_DNA-bd"/>
</dbReference>
<dbReference type="GO" id="GO:0005737">
    <property type="term" value="C:cytoplasm"/>
    <property type="evidence" value="ECO:0007669"/>
    <property type="project" value="UniProtKB-SubCell"/>
</dbReference>
<evidence type="ECO:0000256" key="7">
    <source>
        <dbReference type="ARBA" id="ARBA00022553"/>
    </source>
</evidence>
<evidence type="ECO:0000256" key="12">
    <source>
        <dbReference type="ARBA" id="ARBA00023015"/>
    </source>
</evidence>
<evidence type="ECO:0000256" key="16">
    <source>
        <dbReference type="ARBA" id="ARBA00023163"/>
    </source>
</evidence>
<comment type="caution">
    <text evidence="21">The sequence shown here is derived from an EMBL/GenBank/DDBJ whole genome shotgun (WGS) entry which is preliminary data.</text>
</comment>
<keyword evidence="16 19" id="KW-0804">Transcription</keyword>
<dbReference type="GO" id="GO:0000981">
    <property type="term" value="F:DNA-binding transcription factor activity, RNA polymerase II-specific"/>
    <property type="evidence" value="ECO:0007669"/>
    <property type="project" value="UniProtKB-ARBA"/>
</dbReference>
<gene>
    <name evidence="21" type="primary">Stat1</name>
    <name evidence="21" type="ORF">TOXRED_R14233</name>
</gene>
<dbReference type="GO" id="GO:0007259">
    <property type="term" value="P:cell surface receptor signaling pathway via JAK-STAT"/>
    <property type="evidence" value="ECO:0007669"/>
    <property type="project" value="UniProtKB-ARBA"/>
</dbReference>
<dbReference type="FunFam" id="2.60.40.630:FF:000001">
    <property type="entry name" value="Signal transducer and activator of transcription"/>
    <property type="match status" value="1"/>
</dbReference>
<dbReference type="GO" id="GO:0042981">
    <property type="term" value="P:regulation of apoptotic process"/>
    <property type="evidence" value="ECO:0007669"/>
    <property type="project" value="UniProtKB-ARBA"/>
</dbReference>
<dbReference type="FunFam" id="1.20.1050.20:FF:000001">
    <property type="entry name" value="Signal transducer and activator of transcription"/>
    <property type="match status" value="1"/>
</dbReference>
<dbReference type="GO" id="GO:0003677">
    <property type="term" value="F:DNA binding"/>
    <property type="evidence" value="ECO:0007669"/>
    <property type="project" value="UniProtKB-KW"/>
</dbReference>
<dbReference type="Gene3D" id="2.60.40.630">
    <property type="entry name" value="STAT transcription factor, DNA-binding domain"/>
    <property type="match status" value="1"/>
</dbReference>
<dbReference type="Pfam" id="PF01017">
    <property type="entry name" value="STAT_alpha"/>
    <property type="match status" value="1"/>
</dbReference>
<dbReference type="SUPFAM" id="SSF47655">
    <property type="entry name" value="STAT"/>
    <property type="match status" value="1"/>
</dbReference>
<evidence type="ECO:0000256" key="13">
    <source>
        <dbReference type="ARBA" id="ARBA00023054"/>
    </source>
</evidence>
<dbReference type="GO" id="GO:0051093">
    <property type="term" value="P:negative regulation of developmental process"/>
    <property type="evidence" value="ECO:0007669"/>
    <property type="project" value="UniProtKB-ARBA"/>
</dbReference>
<dbReference type="InterPro" id="IPR013799">
    <property type="entry name" value="STAT_TF_prot_interaction"/>
</dbReference>
<dbReference type="InterPro" id="IPR000980">
    <property type="entry name" value="SH2"/>
</dbReference>
<keyword evidence="15 19" id="KW-0010">Activator</keyword>
<evidence type="ECO:0000256" key="5">
    <source>
        <dbReference type="ARBA" id="ARBA00022490"/>
    </source>
</evidence>
<dbReference type="FunFam" id="1.10.532.10:FF:000001">
    <property type="entry name" value="Signal transducer and activator of transcription"/>
    <property type="match status" value="1"/>
</dbReference>
<dbReference type="InterPro" id="IPR012345">
    <property type="entry name" value="STAT_TF_DNA-bd_N"/>
</dbReference>
<dbReference type="AlphaFoldDB" id="A0A7K5J7U1"/>
<evidence type="ECO:0000256" key="9">
    <source>
        <dbReference type="ARBA" id="ARBA00022843"/>
    </source>
</evidence>
<keyword evidence="10" id="KW-0007">Acetylation</keyword>
<dbReference type="GO" id="GO:0060333">
    <property type="term" value="P:type II interferon-mediated signaling pathway"/>
    <property type="evidence" value="ECO:0007669"/>
    <property type="project" value="UniProtKB-ARBA"/>
</dbReference>
<dbReference type="Pfam" id="PF02864">
    <property type="entry name" value="STAT_bind"/>
    <property type="match status" value="1"/>
</dbReference>
<dbReference type="InterPro" id="IPR048988">
    <property type="entry name" value="STAT_linker"/>
</dbReference>
<keyword evidence="6" id="KW-1017">Isopeptide bond</keyword>
<dbReference type="InterPro" id="IPR036860">
    <property type="entry name" value="SH2_dom_sf"/>
</dbReference>
<organism evidence="21 22">
    <name type="scientific">Toxostoma redivivum</name>
    <name type="common">California thrasher</name>
    <dbReference type="NCBI Taxonomy" id="99882"/>
    <lineage>
        <taxon>Eukaryota</taxon>
        <taxon>Metazoa</taxon>
        <taxon>Chordata</taxon>
        <taxon>Craniata</taxon>
        <taxon>Vertebrata</taxon>
        <taxon>Euteleostomi</taxon>
        <taxon>Archelosauria</taxon>
        <taxon>Archosauria</taxon>
        <taxon>Dinosauria</taxon>
        <taxon>Saurischia</taxon>
        <taxon>Theropoda</taxon>
        <taxon>Coelurosauria</taxon>
        <taxon>Aves</taxon>
        <taxon>Neognathae</taxon>
        <taxon>Neoaves</taxon>
        <taxon>Telluraves</taxon>
        <taxon>Australaves</taxon>
        <taxon>Passeriformes</taxon>
        <taxon>Mimidae</taxon>
        <taxon>Toxostoma</taxon>
    </lineage>
</organism>
<evidence type="ECO:0000256" key="1">
    <source>
        <dbReference type="ARBA" id="ARBA00004123"/>
    </source>
</evidence>
<reference evidence="21 22" key="1">
    <citation type="submission" date="2019-09" db="EMBL/GenBank/DDBJ databases">
        <title>Bird 10,000 Genomes (B10K) Project - Family phase.</title>
        <authorList>
            <person name="Zhang G."/>
        </authorList>
    </citation>
    <scope>NUCLEOTIDE SEQUENCE [LARGE SCALE GENOMIC DNA]</scope>
    <source>
        <strain evidence="21">B10K-DU-002-15</strain>
        <tissue evidence="21">Muscle</tissue>
    </source>
</reference>
<dbReference type="GO" id="GO:0005654">
    <property type="term" value="C:nucleoplasm"/>
    <property type="evidence" value="ECO:0007669"/>
    <property type="project" value="UniProtKB-ARBA"/>
</dbReference>
<dbReference type="InterPro" id="IPR036535">
    <property type="entry name" value="STAT_N_sf"/>
</dbReference>
<dbReference type="InterPro" id="IPR015988">
    <property type="entry name" value="STAT_TF_CC"/>
</dbReference>
<dbReference type="SUPFAM" id="SSF55550">
    <property type="entry name" value="SH2 domain"/>
    <property type="match status" value="1"/>
</dbReference>
<dbReference type="Pfam" id="PF02865">
    <property type="entry name" value="STAT_int"/>
    <property type="match status" value="1"/>
</dbReference>
<evidence type="ECO:0000256" key="2">
    <source>
        <dbReference type="ARBA" id="ARBA00004496"/>
    </source>
</evidence>
<name>A0A7K5J7U1_TOXRE</name>
<evidence type="ECO:0000256" key="19">
    <source>
        <dbReference type="RuleBase" id="RU046415"/>
    </source>
</evidence>
<proteinExistence type="inferred from homology"/>
<evidence type="ECO:0000256" key="14">
    <source>
        <dbReference type="ARBA" id="ARBA00023125"/>
    </source>
</evidence>
<keyword evidence="13" id="KW-0175">Coiled coil</keyword>
<dbReference type="FunFam" id="3.30.505.10:FF:000003">
    <property type="entry name" value="Signal transducer and activator of transcription"/>
    <property type="match status" value="1"/>
</dbReference>
<accession>A0A7K5J7U1</accession>
<dbReference type="GO" id="GO:0051607">
    <property type="term" value="P:defense response to virus"/>
    <property type="evidence" value="ECO:0007669"/>
    <property type="project" value="UniProtKB-ARBA"/>
</dbReference>
<dbReference type="Gene3D" id="1.10.238.10">
    <property type="entry name" value="EF-hand"/>
    <property type="match status" value="1"/>
</dbReference>
<sequence>MTQWYQLQQLDSKYLEQVHQLYDDSFPMEIRQYLAQWLENQDWEHAANNVSFATLLFHDLLSQLDDQFSRFLIENNFLLQHNIRKSKRNLQDNFQEDPIHMAMIIHNCLKEERKILNCAQASNEVTVLKWSVQNTAAGMPDKQKELDAKVRAVKSSVTDVEQDIKTLEDMQDEYDFKCKTLQNREHESNSMSQEEYKKEQQNLQHMFLSLDCKRKEVVNKIIQLLQITEHTQAALINDELVEWKHRQQTACIGGPPNACLDRLQNWFTIVAESLQQVRQQLKKLEELEQKFTYDPDPITKNKQVLQDRTHKLFQQLIQSSFVVERQPCMPTHPQRPLVLKTGVQFTVKLRLLVKLQELNYNLKVKVLFDKFRKFNILGTNTKVMNMEESTNGSLAAEFRHLSLKSFLFFFFLKGPLIVTEELHSLSFETQLCQPGLVIDLETTSLPIVVISNVSQLPSGWASILWFNMLSTDPKNLSFFLNPPCAKWSKLSDVLSWQFSSVTKRGLNADQLSMLGEKLLGPTNGGSQDGLIPWTRFCKENISDKNFPFWLWIEGILELIKKHLLCLWNDGCIMGFISKERERALLKDQSPGTFLLRFSESSKEGAITFTWVEESQNEPQFHSVEPYTKKELSAVTFPDIIRNYKVMAAENIPENPLRFLYPNIPKDNAFGKYYS</sequence>
<keyword evidence="9" id="KW-0832">Ubl conjugation</keyword>
<dbReference type="InterPro" id="IPR008967">
    <property type="entry name" value="p53-like_TF_DNA-bd_sf"/>
</dbReference>
<dbReference type="CDD" id="cd16851">
    <property type="entry name" value="STAT1_CCD"/>
    <property type="match status" value="1"/>
</dbReference>
<feature type="non-terminal residue" evidence="21">
    <location>
        <position position="674"/>
    </location>
</feature>
<dbReference type="SMART" id="SM00964">
    <property type="entry name" value="STAT_int"/>
    <property type="match status" value="1"/>
</dbReference>
<evidence type="ECO:0000256" key="11">
    <source>
        <dbReference type="ARBA" id="ARBA00022999"/>
    </source>
</evidence>
<feature type="non-terminal residue" evidence="21">
    <location>
        <position position="1"/>
    </location>
</feature>
<dbReference type="Gene3D" id="1.10.532.10">
    <property type="entry name" value="STAT transcription factor, N-terminal domain"/>
    <property type="match status" value="1"/>
</dbReference>
<evidence type="ECO:0000256" key="17">
    <source>
        <dbReference type="ARBA" id="ARBA00023242"/>
    </source>
</evidence>
<evidence type="ECO:0000256" key="10">
    <source>
        <dbReference type="ARBA" id="ARBA00022990"/>
    </source>
</evidence>
<evidence type="ECO:0000256" key="8">
    <source>
        <dbReference type="ARBA" id="ARBA00022765"/>
    </source>
</evidence>
<dbReference type="InterPro" id="IPR013800">
    <property type="entry name" value="STAT_TF_alpha"/>
</dbReference>
<comment type="similarity">
    <text evidence="3 19">Belongs to the transcription factor STAT family.</text>
</comment>
<keyword evidence="7 19" id="KW-0597">Phosphoprotein</keyword>
<keyword evidence="4" id="KW-0488">Methylation</keyword>
<keyword evidence="14 19" id="KW-0238">DNA-binding</keyword>